<proteinExistence type="predicted"/>
<dbReference type="RefSeq" id="WP_131072017.1">
    <property type="nucleotide sequence ID" value="NZ_CP036313.1"/>
</dbReference>
<name>A0ABX5RC75_9BACT</name>
<reference evidence="1 2" key="1">
    <citation type="submission" date="2019-02" db="EMBL/GenBank/DDBJ databases">
        <title>Complete genome sequence of Desulfobacter hydrogenophilus AcRS1.</title>
        <authorList>
            <person name="Marietou A."/>
            <person name="Lund M.B."/>
            <person name="Marshall I.P.G."/>
            <person name="Schreiber L."/>
            <person name="Jorgensen B."/>
        </authorList>
    </citation>
    <scope>NUCLEOTIDE SEQUENCE [LARGE SCALE GENOMIC DNA]</scope>
    <source>
        <strain evidence="1 2">AcRS1</strain>
    </source>
</reference>
<evidence type="ECO:0000313" key="1">
    <source>
        <dbReference type="EMBL" id="QBH12490.1"/>
    </source>
</evidence>
<keyword evidence="2" id="KW-1185">Reference proteome</keyword>
<protein>
    <submittedName>
        <fullName evidence="1">Uncharacterized protein</fullName>
    </submittedName>
</protein>
<organism evidence="1 2">
    <name type="scientific">Desulfobacter hydrogenophilus</name>
    <dbReference type="NCBI Taxonomy" id="2291"/>
    <lineage>
        <taxon>Bacteria</taxon>
        <taxon>Pseudomonadati</taxon>
        <taxon>Thermodesulfobacteriota</taxon>
        <taxon>Desulfobacteria</taxon>
        <taxon>Desulfobacterales</taxon>
        <taxon>Desulfobacteraceae</taxon>
        <taxon>Desulfobacter</taxon>
    </lineage>
</organism>
<gene>
    <name evidence="1" type="ORF">EYB58_05935</name>
</gene>
<dbReference type="EMBL" id="CP036313">
    <property type="protein sequence ID" value="QBH12490.1"/>
    <property type="molecule type" value="Genomic_DNA"/>
</dbReference>
<sequence length="137" mass="13915">MGIYGTSTGAVTITTTDVVTAESSGISGIELGYDYSGATATNVNIRAGILTFDINYNVTGDGSTGEGITNNIAAVYDLFGGLIIDIANGVTVSSGNSGGGTSGYATGAIYLSSGASGTVGGRRFYYQCRHHCFRPGW</sequence>
<dbReference type="Proteomes" id="UP000293902">
    <property type="component" value="Chromosome"/>
</dbReference>
<accession>A0ABX5RC75</accession>
<evidence type="ECO:0000313" key="2">
    <source>
        <dbReference type="Proteomes" id="UP000293902"/>
    </source>
</evidence>